<dbReference type="InterPro" id="IPR000843">
    <property type="entry name" value="HTH_LacI"/>
</dbReference>
<dbReference type="PRINTS" id="PR00036">
    <property type="entry name" value="HTHLACI"/>
</dbReference>
<dbReference type="CDD" id="cd01392">
    <property type="entry name" value="HTH_LacI"/>
    <property type="match status" value="1"/>
</dbReference>
<name>A0ABV9GK85_9BACL</name>
<dbReference type="PANTHER" id="PTHR30146">
    <property type="entry name" value="LACI-RELATED TRANSCRIPTIONAL REPRESSOR"/>
    <property type="match status" value="1"/>
</dbReference>
<sequence>MTTIYDIAKKAGVSAATVSKVLNGRSDVGAKTVERVKRISKELGYQPSSMAKGLATKKTHTIGIFFQDHLNSGFRHPFLQDILASFKDVIGANGYDLLFFAKNVPTDGDESFETLARQRNVDGLMLLGVPRTNPGLTSLAQSGIPCISIDLDLLGPRAGYLISNNIGGAMKAVDYLVEMGHRDIAFICDMFKTKPGLDRLVGYREALQKHNIPVRSKWIVNGDFSEAGGYYATKKLLMSKDQPSAIFCAGDLMAIGAMRAMREQDLRVGEDISLIGFDDITLLKYVHPGLTTIRQNKDEMGKQAAFELMKLMNDPNHFPSTITLETELIVRDTVIKRDVS</sequence>
<gene>
    <name evidence="5" type="ORF">ACFO4N_02495</name>
</gene>
<dbReference type="InterPro" id="IPR046335">
    <property type="entry name" value="LacI/GalR-like_sensor"/>
</dbReference>
<dbReference type="Pfam" id="PF13377">
    <property type="entry name" value="Peripla_BP_3"/>
    <property type="match status" value="1"/>
</dbReference>
<dbReference type="PANTHER" id="PTHR30146:SF109">
    <property type="entry name" value="HTH-TYPE TRANSCRIPTIONAL REGULATOR GALS"/>
    <property type="match status" value="1"/>
</dbReference>
<evidence type="ECO:0000259" key="4">
    <source>
        <dbReference type="PROSITE" id="PS50932"/>
    </source>
</evidence>
<keyword evidence="3" id="KW-0804">Transcription</keyword>
<protein>
    <submittedName>
        <fullName evidence="5">LacI family DNA-binding transcriptional regulator</fullName>
    </submittedName>
</protein>
<comment type="caution">
    <text evidence="5">The sequence shown here is derived from an EMBL/GenBank/DDBJ whole genome shotgun (WGS) entry which is preliminary data.</text>
</comment>
<evidence type="ECO:0000313" key="5">
    <source>
        <dbReference type="EMBL" id="MFC4617595.1"/>
    </source>
</evidence>
<keyword evidence="2 5" id="KW-0238">DNA-binding</keyword>
<dbReference type="Gene3D" id="3.40.50.2300">
    <property type="match status" value="2"/>
</dbReference>
<organism evidence="5 6">
    <name type="scientific">Camelliibacillus cellulosilyticus</name>
    <dbReference type="NCBI Taxonomy" id="2174486"/>
    <lineage>
        <taxon>Bacteria</taxon>
        <taxon>Bacillati</taxon>
        <taxon>Bacillota</taxon>
        <taxon>Bacilli</taxon>
        <taxon>Bacillales</taxon>
        <taxon>Sporolactobacillaceae</taxon>
        <taxon>Camelliibacillus</taxon>
    </lineage>
</organism>
<evidence type="ECO:0000256" key="2">
    <source>
        <dbReference type="ARBA" id="ARBA00023125"/>
    </source>
</evidence>
<reference evidence="6" key="1">
    <citation type="journal article" date="2019" name="Int. J. Syst. Evol. Microbiol.">
        <title>The Global Catalogue of Microorganisms (GCM) 10K type strain sequencing project: providing services to taxonomists for standard genome sequencing and annotation.</title>
        <authorList>
            <consortium name="The Broad Institute Genomics Platform"/>
            <consortium name="The Broad Institute Genome Sequencing Center for Infectious Disease"/>
            <person name="Wu L."/>
            <person name="Ma J."/>
        </authorList>
    </citation>
    <scope>NUCLEOTIDE SEQUENCE [LARGE SCALE GENOMIC DNA]</scope>
    <source>
        <strain evidence="6">CGMCC 1.16306</strain>
    </source>
</reference>
<dbReference type="SUPFAM" id="SSF47413">
    <property type="entry name" value="lambda repressor-like DNA-binding domains"/>
    <property type="match status" value="1"/>
</dbReference>
<dbReference type="Pfam" id="PF00356">
    <property type="entry name" value="LacI"/>
    <property type="match status" value="1"/>
</dbReference>
<accession>A0ABV9GK85</accession>
<evidence type="ECO:0000256" key="1">
    <source>
        <dbReference type="ARBA" id="ARBA00023015"/>
    </source>
</evidence>
<keyword evidence="6" id="KW-1185">Reference proteome</keyword>
<dbReference type="InterPro" id="IPR010982">
    <property type="entry name" value="Lambda_DNA-bd_dom_sf"/>
</dbReference>
<dbReference type="Proteomes" id="UP001596022">
    <property type="component" value="Unassembled WGS sequence"/>
</dbReference>
<dbReference type="EMBL" id="JBHSFW010000001">
    <property type="protein sequence ID" value="MFC4617595.1"/>
    <property type="molecule type" value="Genomic_DNA"/>
</dbReference>
<dbReference type="SMART" id="SM00354">
    <property type="entry name" value="HTH_LACI"/>
    <property type="match status" value="1"/>
</dbReference>
<proteinExistence type="predicted"/>
<evidence type="ECO:0000313" key="6">
    <source>
        <dbReference type="Proteomes" id="UP001596022"/>
    </source>
</evidence>
<dbReference type="GO" id="GO:0003677">
    <property type="term" value="F:DNA binding"/>
    <property type="evidence" value="ECO:0007669"/>
    <property type="project" value="UniProtKB-KW"/>
</dbReference>
<evidence type="ECO:0000256" key="3">
    <source>
        <dbReference type="ARBA" id="ARBA00023163"/>
    </source>
</evidence>
<dbReference type="CDD" id="cd06267">
    <property type="entry name" value="PBP1_LacI_sugar_binding-like"/>
    <property type="match status" value="1"/>
</dbReference>
<feature type="domain" description="HTH lacI-type" evidence="4">
    <location>
        <begin position="2"/>
        <end position="56"/>
    </location>
</feature>
<dbReference type="RefSeq" id="WP_376844628.1">
    <property type="nucleotide sequence ID" value="NZ_JBHSFW010000001.1"/>
</dbReference>
<dbReference type="PROSITE" id="PS50932">
    <property type="entry name" value="HTH_LACI_2"/>
    <property type="match status" value="1"/>
</dbReference>
<dbReference type="InterPro" id="IPR028082">
    <property type="entry name" value="Peripla_BP_I"/>
</dbReference>
<keyword evidence="1" id="KW-0805">Transcription regulation</keyword>
<dbReference type="Gene3D" id="1.10.260.40">
    <property type="entry name" value="lambda repressor-like DNA-binding domains"/>
    <property type="match status" value="1"/>
</dbReference>
<dbReference type="PROSITE" id="PS00356">
    <property type="entry name" value="HTH_LACI_1"/>
    <property type="match status" value="1"/>
</dbReference>
<dbReference type="SUPFAM" id="SSF53822">
    <property type="entry name" value="Periplasmic binding protein-like I"/>
    <property type="match status" value="1"/>
</dbReference>